<protein>
    <submittedName>
        <fullName evidence="3 4">Peptidoglycan binding protein</fullName>
    </submittedName>
</protein>
<name>A0A368V9Q6_MARNT</name>
<evidence type="ECO:0000313" key="6">
    <source>
        <dbReference type="Proteomes" id="UP000253065"/>
    </source>
</evidence>
<dbReference type="AlphaFoldDB" id="A0A368V9Q6"/>
<evidence type="ECO:0000259" key="1">
    <source>
        <dbReference type="Pfam" id="PF01471"/>
    </source>
</evidence>
<dbReference type="InterPro" id="IPR024408">
    <property type="entry name" value="Muramidase"/>
</dbReference>
<dbReference type="RefSeq" id="WP_220150680.1">
    <property type="nucleotide sequence ID" value="NZ_QNSA01000001.1"/>
</dbReference>
<feature type="domain" description="N-acetylmuramidase" evidence="2">
    <location>
        <begin position="91"/>
        <end position="259"/>
    </location>
</feature>
<keyword evidence="6" id="KW-1185">Reference proteome</keyword>
<dbReference type="InterPro" id="IPR036366">
    <property type="entry name" value="PGBDSf"/>
</dbReference>
<evidence type="ECO:0000313" key="3">
    <source>
        <dbReference type="EMBL" id="RBP77006.1"/>
    </source>
</evidence>
<dbReference type="Proteomes" id="UP000252795">
    <property type="component" value="Unassembled WGS sequence"/>
</dbReference>
<dbReference type="EMBL" id="QPJB01000001">
    <property type="protein sequence ID" value="RCW37852.1"/>
    <property type="molecule type" value="Genomic_DNA"/>
</dbReference>
<dbReference type="InterPro" id="IPR036365">
    <property type="entry name" value="PGBD-like_sf"/>
</dbReference>
<evidence type="ECO:0000313" key="4">
    <source>
        <dbReference type="EMBL" id="RCW37852.1"/>
    </source>
</evidence>
<gene>
    <name evidence="4" type="ORF">DET51_101189</name>
    <name evidence="3" type="ORF">DET64_101190</name>
</gene>
<proteinExistence type="predicted"/>
<dbReference type="Proteomes" id="UP000253065">
    <property type="component" value="Unassembled WGS sequence"/>
</dbReference>
<dbReference type="EMBL" id="QNSA01000001">
    <property type="protein sequence ID" value="RBP77006.1"/>
    <property type="molecule type" value="Genomic_DNA"/>
</dbReference>
<dbReference type="SUPFAM" id="SSF47090">
    <property type="entry name" value="PGBD-like"/>
    <property type="match status" value="1"/>
</dbReference>
<feature type="domain" description="Peptidoglycan binding-like" evidence="1">
    <location>
        <begin position="9"/>
        <end position="63"/>
    </location>
</feature>
<evidence type="ECO:0000259" key="2">
    <source>
        <dbReference type="Pfam" id="PF11860"/>
    </source>
</evidence>
<accession>A0A368V9Q6</accession>
<dbReference type="InterPro" id="IPR002477">
    <property type="entry name" value="Peptidoglycan-bd-like"/>
</dbReference>
<dbReference type="Pfam" id="PF01471">
    <property type="entry name" value="PG_binding_1"/>
    <property type="match status" value="1"/>
</dbReference>
<dbReference type="Pfam" id="PF11860">
    <property type="entry name" value="Muramidase"/>
    <property type="match status" value="1"/>
</dbReference>
<evidence type="ECO:0000313" key="5">
    <source>
        <dbReference type="Proteomes" id="UP000252795"/>
    </source>
</evidence>
<comment type="caution">
    <text evidence="4">The sequence shown here is derived from an EMBL/GenBank/DDBJ whole genome shotgun (WGS) entry which is preliminary data.</text>
</comment>
<organism evidence="4 5">
    <name type="scientific">Marinobacter nauticus</name>
    <name type="common">Marinobacter hydrocarbonoclasticus</name>
    <name type="synonym">Marinobacter aquaeolei</name>
    <dbReference type="NCBI Taxonomy" id="2743"/>
    <lineage>
        <taxon>Bacteria</taxon>
        <taxon>Pseudomonadati</taxon>
        <taxon>Pseudomonadota</taxon>
        <taxon>Gammaproteobacteria</taxon>
        <taxon>Pseudomonadales</taxon>
        <taxon>Marinobacteraceae</taxon>
        <taxon>Marinobacter</taxon>
    </lineage>
</organism>
<reference evidence="4 5" key="1">
    <citation type="submission" date="2018-07" db="EMBL/GenBank/DDBJ databases">
        <title>Freshwater and sediment microbial communities from various areas in North America, analyzing microbe dynamics in response to fracking.</title>
        <authorList>
            <person name="Lamendella R."/>
        </authorList>
    </citation>
    <scope>NUCLEOTIDE SEQUENCE [LARGE SCALE GENOMIC DNA]</scope>
    <source>
        <strain evidence="4 5">114E</strain>
        <strain evidence="3 6">114E_o</strain>
    </source>
</reference>
<dbReference type="Gene3D" id="1.10.101.10">
    <property type="entry name" value="PGBD-like superfamily/PGBD"/>
    <property type="match status" value="1"/>
</dbReference>
<sequence>MMIKIGDVGQHVSELQASLNSSGAAIEVDGWFGESTEKAVIRFQRQNGLMVDGIAGPATLARLDPANIISPDKLLSEDDLKNAARRLGVQLAAIKAVTEVESKESGFLPSGKPVILFERHIMYRRLHPSERGHNAAKAPGIVNAKPGGYVGGEGEWRRLSRARSIHEPTAIESASWGLFQIMGFHWQALGYSSPFDFWAAMHRSEGEQLEAFLRFIKKDKALHQALKNRDWTAFAERYNGPAYARNQYDTKMAAAYDRFRAVGRIS</sequence>